<dbReference type="RefSeq" id="WP_413278320.1">
    <property type="nucleotide sequence ID" value="NZ_JBHFNT010000127.1"/>
</dbReference>
<sequence length="272" mass="30699">MKSQWECLLENLGEWQGSFTRFSPRGKLVEDTRTVVSLEGLDNNQVIRQKIRRFLPTGEVGEKVLEYSSLGRGVLFFENGAFSQGSIQIAPFSEFGAELGLINGDRRLRLVQLFNKNSELEQITLIREILAGTQAKEIPDLTVEQLLGEWVGEAVTIYPDWRSPDTYPTRLKIYLNDSGDLVQQLSFANRTIESTAKVQGSILSFAQNTQKVQVLLLPNGASATCPTKIIFGQTCFLEVGWLHSPEERQRLIRSYNEKGEWVSLTLVTEKKV</sequence>
<name>A0ABV4WLG1_9CYAN</name>
<reference evidence="3 4" key="1">
    <citation type="submission" date="2024-09" db="EMBL/GenBank/DDBJ databases">
        <title>Floridaenema gen nov. (Aerosakkonemataceae, Aerosakkonematales ord. nov., Cyanobacteria) from benthic tropical and subtropical fresh waters, with the description of four new species.</title>
        <authorList>
            <person name="Moretto J.A."/>
            <person name="Berthold D.E."/>
            <person name="Lefler F.W."/>
            <person name="Huang I.-S."/>
            <person name="Laughinghouse H. IV."/>
        </authorList>
    </citation>
    <scope>NUCLEOTIDE SEQUENCE [LARGE SCALE GENOMIC DNA]</scope>
    <source>
        <strain evidence="3 4">BLCC-F167</strain>
    </source>
</reference>
<dbReference type="Pfam" id="PF21053">
    <property type="entry name" value="BFA1_C"/>
    <property type="match status" value="1"/>
</dbReference>
<feature type="domain" description="DUF3598" evidence="1">
    <location>
        <begin position="1"/>
        <end position="133"/>
    </location>
</feature>
<protein>
    <submittedName>
        <fullName evidence="3">DUF3598 family protein</fullName>
    </submittedName>
</protein>
<evidence type="ECO:0000259" key="2">
    <source>
        <dbReference type="Pfam" id="PF21053"/>
    </source>
</evidence>
<organism evidence="3 4">
    <name type="scientific">Floridaenema evergladense BLCC-F167</name>
    <dbReference type="NCBI Taxonomy" id="3153639"/>
    <lineage>
        <taxon>Bacteria</taxon>
        <taxon>Bacillati</taxon>
        <taxon>Cyanobacteriota</taxon>
        <taxon>Cyanophyceae</taxon>
        <taxon>Oscillatoriophycideae</taxon>
        <taxon>Aerosakkonematales</taxon>
        <taxon>Aerosakkonemataceae</taxon>
        <taxon>Floridanema</taxon>
        <taxon>Floridanema evergladense</taxon>
    </lineage>
</organism>
<dbReference type="InterPro" id="IPR012674">
    <property type="entry name" value="Calycin"/>
</dbReference>
<evidence type="ECO:0000259" key="1">
    <source>
        <dbReference type="Pfam" id="PF12204"/>
    </source>
</evidence>
<comment type="caution">
    <text evidence="3">The sequence shown here is derived from an EMBL/GenBank/DDBJ whole genome shotgun (WGS) entry which is preliminary data.</text>
</comment>
<dbReference type="EMBL" id="JBHFNT010000127">
    <property type="protein sequence ID" value="MFB2835919.1"/>
    <property type="molecule type" value="Genomic_DNA"/>
</dbReference>
<dbReference type="InterPro" id="IPR048378">
    <property type="entry name" value="BFA1-like_C"/>
</dbReference>
<dbReference type="Pfam" id="PF12204">
    <property type="entry name" value="DUF3598_N"/>
    <property type="match status" value="1"/>
</dbReference>
<dbReference type="PANTHER" id="PTHR33404:SF1">
    <property type="entry name" value="SLL0497 PROTEIN"/>
    <property type="match status" value="1"/>
</dbReference>
<dbReference type="InterPro" id="IPR022017">
    <property type="entry name" value="BFA1-like_DUF3598"/>
</dbReference>
<dbReference type="Gene3D" id="2.40.128.20">
    <property type="match status" value="2"/>
</dbReference>
<dbReference type="Proteomes" id="UP001576780">
    <property type="component" value="Unassembled WGS sequence"/>
</dbReference>
<evidence type="ECO:0000313" key="4">
    <source>
        <dbReference type="Proteomes" id="UP001576780"/>
    </source>
</evidence>
<accession>A0ABV4WLG1</accession>
<proteinExistence type="predicted"/>
<dbReference type="SUPFAM" id="SSF50814">
    <property type="entry name" value="Lipocalins"/>
    <property type="match status" value="2"/>
</dbReference>
<feature type="domain" description="Biogenesis factor required for ATP synthase 1-like C-terminal" evidence="2">
    <location>
        <begin position="138"/>
        <end position="272"/>
    </location>
</feature>
<evidence type="ECO:0000313" key="3">
    <source>
        <dbReference type="EMBL" id="MFB2835919.1"/>
    </source>
</evidence>
<keyword evidence="4" id="KW-1185">Reference proteome</keyword>
<gene>
    <name evidence="3" type="ORF">ACE1CA_15420</name>
</gene>
<dbReference type="PANTHER" id="PTHR33404">
    <property type="entry name" value="CELL DIVISION TOPOLOGICAL SPECIFICITY FACTOR HOMOLOG, CHLOROPLASTIC"/>
    <property type="match status" value="1"/>
</dbReference>